<reference evidence="6" key="1">
    <citation type="journal article" date="2014" name="Genome Biol. Evol.">
        <title>Pangenome evidence for extensive interdomain horizontal transfer affecting lineage core and shell genes in uncultured planktonic thaumarchaeota and euryarchaeota.</title>
        <authorList>
            <person name="Deschamps P."/>
            <person name="Zivanovic Y."/>
            <person name="Moreira D."/>
            <person name="Rodriguez-Valera F."/>
            <person name="Lopez-Garcia P."/>
        </authorList>
    </citation>
    <scope>NUCLEOTIDE SEQUENCE</scope>
</reference>
<dbReference type="Gene3D" id="3.40.50.620">
    <property type="entry name" value="HUPs"/>
    <property type="match status" value="1"/>
</dbReference>
<keyword evidence="1 6" id="KW-0808">Transferase</keyword>
<evidence type="ECO:0000313" key="6">
    <source>
        <dbReference type="EMBL" id="AIF07512.1"/>
    </source>
</evidence>
<organism evidence="6">
    <name type="scientific">uncultured marine group II/III euryarchaeote KM3_203_B10</name>
    <dbReference type="NCBI Taxonomy" id="1457981"/>
    <lineage>
        <taxon>Archaea</taxon>
        <taxon>Methanobacteriati</taxon>
        <taxon>Methanobacteriota</taxon>
        <taxon>environmental samples</taxon>
    </lineage>
</organism>
<name>A0A075GZ39_9EURY</name>
<dbReference type="GO" id="GO:0016779">
    <property type="term" value="F:nucleotidyltransferase activity"/>
    <property type="evidence" value="ECO:0007669"/>
    <property type="project" value="UniProtKB-KW"/>
</dbReference>
<dbReference type="PANTHER" id="PTHR43793:SF1">
    <property type="entry name" value="FAD SYNTHASE"/>
    <property type="match status" value="1"/>
</dbReference>
<dbReference type="SUPFAM" id="SSF52374">
    <property type="entry name" value="Nucleotidylyl transferase"/>
    <property type="match status" value="1"/>
</dbReference>
<feature type="domain" description="Cytidyltransferase-like" evidence="5">
    <location>
        <begin position="27"/>
        <end position="129"/>
    </location>
</feature>
<dbReference type="PANTHER" id="PTHR43793">
    <property type="entry name" value="FAD SYNTHASE"/>
    <property type="match status" value="1"/>
</dbReference>
<evidence type="ECO:0000256" key="4">
    <source>
        <dbReference type="ARBA" id="ARBA00022840"/>
    </source>
</evidence>
<evidence type="ECO:0000256" key="2">
    <source>
        <dbReference type="ARBA" id="ARBA00022695"/>
    </source>
</evidence>
<keyword evidence="2 6" id="KW-0548">Nucleotidyltransferase</keyword>
<dbReference type="EMBL" id="KF900804">
    <property type="protein sequence ID" value="AIF07512.1"/>
    <property type="molecule type" value="Genomic_DNA"/>
</dbReference>
<evidence type="ECO:0000256" key="1">
    <source>
        <dbReference type="ARBA" id="ARBA00022679"/>
    </source>
</evidence>
<dbReference type="InterPro" id="IPR004821">
    <property type="entry name" value="Cyt_trans-like"/>
</dbReference>
<protein>
    <submittedName>
        <fullName evidence="6">Cytidylyltransferase, putative (RibL)</fullName>
    </submittedName>
</protein>
<dbReference type="NCBIfam" id="TIGR00125">
    <property type="entry name" value="cyt_tran_rel"/>
    <property type="match status" value="1"/>
</dbReference>
<gene>
    <name evidence="6" type="primary">ribL</name>
</gene>
<dbReference type="AlphaFoldDB" id="A0A075GZ39"/>
<dbReference type="GO" id="GO:0005524">
    <property type="term" value="F:ATP binding"/>
    <property type="evidence" value="ECO:0007669"/>
    <property type="project" value="UniProtKB-KW"/>
</dbReference>
<evidence type="ECO:0000256" key="3">
    <source>
        <dbReference type="ARBA" id="ARBA00022741"/>
    </source>
</evidence>
<dbReference type="InterPro" id="IPR014729">
    <property type="entry name" value="Rossmann-like_a/b/a_fold"/>
</dbReference>
<accession>A0A075GZ39</accession>
<dbReference type="InterPro" id="IPR050385">
    <property type="entry name" value="Archaeal_FAD_synthase"/>
</dbReference>
<keyword evidence="3" id="KW-0547">Nucleotide-binding</keyword>
<sequence length="176" mass="19447">MNERQPTCVGLSATERFAAVSDMTRVMAVGVFDLLHAGHLHYLEQAKALGDHLTVVVAHDDTVRKRKHEPVTGMELRQRMVSGLKPVDEALIGSPPSQPIFDIVEIAEPDIIALGYDQEHAEAWISSELDARGLSDISVVRVEGLSDDLDGTRKIIARILDLWSAQKQLEEVESED</sequence>
<dbReference type="Pfam" id="PF01467">
    <property type="entry name" value="CTP_transf_like"/>
    <property type="match status" value="1"/>
</dbReference>
<evidence type="ECO:0000259" key="5">
    <source>
        <dbReference type="Pfam" id="PF01467"/>
    </source>
</evidence>
<keyword evidence="4" id="KW-0067">ATP-binding</keyword>
<proteinExistence type="predicted"/>